<name>A0ABN1UR02_9ACTN</name>
<dbReference type="NCBIfam" id="NF006151">
    <property type="entry name" value="PRK08296.1-3"/>
    <property type="match status" value="1"/>
</dbReference>
<dbReference type="Gene3D" id="3.50.30.10">
    <property type="entry name" value="Phosphohistidine domain"/>
    <property type="match status" value="1"/>
</dbReference>
<dbReference type="InterPro" id="IPR051549">
    <property type="entry name" value="PEP_Utilizing_Enz"/>
</dbReference>
<keyword evidence="3" id="KW-1185">Reference proteome</keyword>
<dbReference type="NCBIfam" id="NF006150">
    <property type="entry name" value="PRK08296.1-2"/>
    <property type="match status" value="1"/>
</dbReference>
<reference evidence="2 3" key="1">
    <citation type="journal article" date="2019" name="Int. J. Syst. Evol. Microbiol.">
        <title>The Global Catalogue of Microorganisms (GCM) 10K type strain sequencing project: providing services to taxonomists for standard genome sequencing and annotation.</title>
        <authorList>
            <consortium name="The Broad Institute Genomics Platform"/>
            <consortium name="The Broad Institute Genome Sequencing Center for Infectious Disease"/>
            <person name="Wu L."/>
            <person name="Ma J."/>
        </authorList>
    </citation>
    <scope>NUCLEOTIDE SEQUENCE [LARGE SCALE GENOMIC DNA]</scope>
    <source>
        <strain evidence="2 3">JCM 11813</strain>
    </source>
</reference>
<accession>A0ABN1UR02</accession>
<dbReference type="SUPFAM" id="SSF52009">
    <property type="entry name" value="Phosphohistidine domain"/>
    <property type="match status" value="1"/>
</dbReference>
<gene>
    <name evidence="2" type="ORF">GCM10009606_46150</name>
</gene>
<proteinExistence type="predicted"/>
<dbReference type="RefSeq" id="WP_343910669.1">
    <property type="nucleotide sequence ID" value="NZ_BAAAJE010000030.1"/>
</dbReference>
<dbReference type="Proteomes" id="UP001499979">
    <property type="component" value="Unassembled WGS sequence"/>
</dbReference>
<feature type="domain" description="PEP-utilising enzyme mobile" evidence="1">
    <location>
        <begin position="528"/>
        <end position="598"/>
    </location>
</feature>
<evidence type="ECO:0000313" key="2">
    <source>
        <dbReference type="EMBL" id="GAA1163086.1"/>
    </source>
</evidence>
<dbReference type="Pfam" id="PF00391">
    <property type="entry name" value="PEP-utilizers"/>
    <property type="match status" value="1"/>
</dbReference>
<comment type="caution">
    <text evidence="2">The sequence shown here is derived from an EMBL/GenBank/DDBJ whole genome shotgun (WGS) entry which is preliminary data.</text>
</comment>
<dbReference type="NCBIfam" id="NF006153">
    <property type="entry name" value="PRK08296.1-5"/>
    <property type="match status" value="1"/>
</dbReference>
<dbReference type="InterPro" id="IPR036637">
    <property type="entry name" value="Phosphohistidine_dom_sf"/>
</dbReference>
<sequence>MADRFPSPFDIETPAGAEGWQELYTYSSLFGEERRDYEDRAFWFHDGVHWPEALTPWDSGLAELALASLGQYNTRHFQVPPAYGVDFRILNGYLYLSPVPAPEEEIESRVPVFMERAGFYFQNWNDLYDKWLVKVRDLVQQMTELEFKPLPDLEDIEVITSGAGRGSADALLSGYHRLLDHAVTLWQYHFEFLNLGYAAYLDFFGFCKAAFPSIPDLAIAKMVAGVDVDLFRPDDELKKLARLAVSSGIDDRFSPGSSPDVVWAKLESDEAGRAWIAEWEKSAEPWFNFSTGSGFYHTDKIWIQNVEVPLGYITDYIDKVKKGENLDRPVAALHEERDRVVGEYRELLDSDEDRAAFDGKLGLSRTVFPYVENHNFYVEHWAHSVIWRRMREVGEVLKAGGFIAEVDDVFMFRRNELSDVLFDLYHGWAVGAPSRGPAYWPKEIERRHSIHDALKAWSAPPALGIPPEVVTEPFTVMLWGITSDSVSAWLNSGDAGEEGVLSGFAASPGLVEGPARVIFSADQIADLQDGEILVAPLTAPSWAPVFGKIKATVTDVGGMMSHAAIVCREYGLPAVTGTAFGTKTIKTGQLIRVDGNTGKVTVLD</sequence>
<dbReference type="NCBIfam" id="NF006152">
    <property type="entry name" value="PRK08296.1-4"/>
    <property type="match status" value="1"/>
</dbReference>
<evidence type="ECO:0000313" key="3">
    <source>
        <dbReference type="Proteomes" id="UP001499979"/>
    </source>
</evidence>
<dbReference type="InterPro" id="IPR008279">
    <property type="entry name" value="PEP-util_enz_mobile_dom"/>
</dbReference>
<evidence type="ECO:0000259" key="1">
    <source>
        <dbReference type="Pfam" id="PF00391"/>
    </source>
</evidence>
<dbReference type="PANTHER" id="PTHR43615">
    <property type="entry name" value="PHOSPHOENOLPYRUVATE SYNTHASE-RELATED"/>
    <property type="match status" value="1"/>
</dbReference>
<dbReference type="EMBL" id="BAAAJE010000030">
    <property type="protein sequence ID" value="GAA1163086.1"/>
    <property type="molecule type" value="Genomic_DNA"/>
</dbReference>
<dbReference type="PANTHER" id="PTHR43615:SF1">
    <property type="entry name" value="PPDK_N DOMAIN-CONTAINING PROTEIN"/>
    <property type="match status" value="1"/>
</dbReference>
<protein>
    <submittedName>
        <fullName evidence="2">PEP-utilizing enzyme</fullName>
    </submittedName>
</protein>
<organism evidence="2 3">
    <name type="scientific">Nocardioides aquiterrae</name>
    <dbReference type="NCBI Taxonomy" id="203799"/>
    <lineage>
        <taxon>Bacteria</taxon>
        <taxon>Bacillati</taxon>
        <taxon>Actinomycetota</taxon>
        <taxon>Actinomycetes</taxon>
        <taxon>Propionibacteriales</taxon>
        <taxon>Nocardioidaceae</taxon>
        <taxon>Nocardioides</taxon>
    </lineage>
</organism>